<name>A0AAD1EMR7_9MICO</name>
<evidence type="ECO:0000313" key="1">
    <source>
        <dbReference type="EMBL" id="AZZ56371.1"/>
    </source>
</evidence>
<dbReference type="EMBL" id="CP028130">
    <property type="protein sequence ID" value="AZZ56371.1"/>
    <property type="molecule type" value="Genomic_DNA"/>
</dbReference>
<dbReference type="RefSeq" id="WP_104266475.1">
    <property type="nucleotide sequence ID" value="NZ_CP028130.1"/>
</dbReference>
<proteinExistence type="predicted"/>
<accession>A0AAD1EMR7</accession>
<reference evidence="1 2" key="1">
    <citation type="submission" date="2018-03" db="EMBL/GenBank/DDBJ databases">
        <title>Bacteriophage NCPPB3778 and a type I-E CRISPR drive the evolution of the US Biological Select Agent, Rathayibacter toxicus.</title>
        <authorList>
            <person name="Davis E.W.II."/>
            <person name="Tabima J.F."/>
            <person name="Weisberg A.J."/>
            <person name="Dantas Lopes L."/>
            <person name="Wiseman M.S."/>
            <person name="Wiseman M.S."/>
            <person name="Pupko T."/>
            <person name="Belcher M.S."/>
            <person name="Sechler A.J."/>
            <person name="Tancos M.A."/>
            <person name="Schroeder B.K."/>
            <person name="Murray T.D."/>
            <person name="Luster D.G."/>
            <person name="Schneider W.L."/>
            <person name="Rogers E."/>
            <person name="Andreote F.D."/>
            <person name="Grunwald N.J."/>
            <person name="Putnam M.L."/>
            <person name="Chang J.H."/>
        </authorList>
    </citation>
    <scope>NUCLEOTIDE SEQUENCE [LARGE SCALE GENOMIC DNA]</scope>
    <source>
        <strain evidence="1 2">NCCPB 2253</strain>
    </source>
</reference>
<dbReference type="Proteomes" id="UP000283946">
    <property type="component" value="Chromosome"/>
</dbReference>
<sequence length="79" mass="8923">MQLNDPRLNKANVLPKLFLGKNIGIVQNFTVSDRILEISAVLCDIAGGIIGDLAFDVELFDFVAYLLPRERNNLFLNFR</sequence>
<evidence type="ECO:0000313" key="2">
    <source>
        <dbReference type="Proteomes" id="UP000283946"/>
    </source>
</evidence>
<organism evidence="1 2">
    <name type="scientific">Rathayibacter iranicus</name>
    <dbReference type="NCBI Taxonomy" id="59737"/>
    <lineage>
        <taxon>Bacteria</taxon>
        <taxon>Bacillati</taxon>
        <taxon>Actinomycetota</taxon>
        <taxon>Actinomycetes</taxon>
        <taxon>Micrococcales</taxon>
        <taxon>Microbacteriaceae</taxon>
        <taxon>Rathayibacter</taxon>
    </lineage>
</organism>
<dbReference type="AlphaFoldDB" id="A0AAD1EMR7"/>
<protein>
    <submittedName>
        <fullName evidence="1">Uncharacterized protein</fullName>
    </submittedName>
</protein>
<dbReference type="KEGG" id="ria:C7V51_11125"/>
<gene>
    <name evidence="1" type="ORF">C7V51_11125</name>
</gene>